<dbReference type="PANTHER" id="PTHR46401:SF2">
    <property type="entry name" value="GLYCOSYLTRANSFERASE WBBK-RELATED"/>
    <property type="match status" value="1"/>
</dbReference>
<sequence>MKIAILGTRGIPNYHGGFEQFAEFFAVFLVEKGHDVTVYNSSQHPHKESYFKGVKIKHCLDPEKTLGTPAQFVYDLMCILDTRKNNFDIILQLGYTSSSVWHWFLPKNAVIITNMDGLEWKRSKYSRKVQTFLKYAEKLAVKSSHHLVADSIGIQAYLTDTYQKQSTYIAYGAHVFKTPDSTVLKAYNVAPYNYNMLVARLEPENNIETILDGISQANSKQTFLVVGKHDVNKFGAYLKEKYQDYPHIKFIGGVYNLAHLNNLRYFSNLYFHGHSVGGTNPSLLEAMASNALIIAHNNVFNKAILAEDAYYFKTPEEVVFFANSLNKLNNKTLITNNVNKIATKFNWEKINQAYLRLFESVLTKY</sequence>
<dbReference type="Pfam" id="PF00534">
    <property type="entry name" value="Glycos_transf_1"/>
    <property type="match status" value="1"/>
</dbReference>
<keyword evidence="1" id="KW-0808">Transferase</keyword>
<name>A0ABW5KRB4_9FLAO</name>
<dbReference type="InterPro" id="IPR001296">
    <property type="entry name" value="Glyco_trans_1"/>
</dbReference>
<dbReference type="Pfam" id="PF09314">
    <property type="entry name" value="DUF1972"/>
    <property type="match status" value="1"/>
</dbReference>
<feature type="domain" description="Glycosyl transferase family 1" evidence="2">
    <location>
        <begin position="196"/>
        <end position="331"/>
    </location>
</feature>
<evidence type="ECO:0000259" key="2">
    <source>
        <dbReference type="Pfam" id="PF00534"/>
    </source>
</evidence>
<dbReference type="InterPro" id="IPR015393">
    <property type="entry name" value="DUF1972"/>
</dbReference>
<dbReference type="Gene3D" id="3.40.50.2000">
    <property type="entry name" value="Glycogen Phosphorylase B"/>
    <property type="match status" value="2"/>
</dbReference>
<protein>
    <submittedName>
        <fullName evidence="4">DUF1972 domain-containing protein</fullName>
    </submittedName>
</protein>
<comment type="caution">
    <text evidence="4">The sequence shown here is derived from an EMBL/GenBank/DDBJ whole genome shotgun (WGS) entry which is preliminary data.</text>
</comment>
<dbReference type="Proteomes" id="UP001597472">
    <property type="component" value="Unassembled WGS sequence"/>
</dbReference>
<dbReference type="PANTHER" id="PTHR46401">
    <property type="entry name" value="GLYCOSYLTRANSFERASE WBBK-RELATED"/>
    <property type="match status" value="1"/>
</dbReference>
<reference evidence="5" key="1">
    <citation type="journal article" date="2019" name="Int. J. Syst. Evol. Microbiol.">
        <title>The Global Catalogue of Microorganisms (GCM) 10K type strain sequencing project: providing services to taxonomists for standard genome sequencing and annotation.</title>
        <authorList>
            <consortium name="The Broad Institute Genomics Platform"/>
            <consortium name="The Broad Institute Genome Sequencing Center for Infectious Disease"/>
            <person name="Wu L."/>
            <person name="Ma J."/>
        </authorList>
    </citation>
    <scope>NUCLEOTIDE SEQUENCE [LARGE SCALE GENOMIC DNA]</scope>
    <source>
        <strain evidence="5">KCTC 42587</strain>
    </source>
</reference>
<keyword evidence="5" id="KW-1185">Reference proteome</keyword>
<evidence type="ECO:0000313" key="4">
    <source>
        <dbReference type="EMBL" id="MFD2551537.1"/>
    </source>
</evidence>
<evidence type="ECO:0000313" key="5">
    <source>
        <dbReference type="Proteomes" id="UP001597472"/>
    </source>
</evidence>
<dbReference type="RefSeq" id="WP_376892732.1">
    <property type="nucleotide sequence ID" value="NZ_JBHULS010000002.1"/>
</dbReference>
<dbReference type="EMBL" id="JBHULS010000002">
    <property type="protein sequence ID" value="MFD2551537.1"/>
    <property type="molecule type" value="Genomic_DNA"/>
</dbReference>
<dbReference type="SUPFAM" id="SSF53756">
    <property type="entry name" value="UDP-Glycosyltransferase/glycogen phosphorylase"/>
    <property type="match status" value="1"/>
</dbReference>
<accession>A0ABW5KRB4</accession>
<evidence type="ECO:0000256" key="1">
    <source>
        <dbReference type="ARBA" id="ARBA00022679"/>
    </source>
</evidence>
<organism evidence="4 5">
    <name type="scientific">Bizionia sediminis</name>
    <dbReference type="NCBI Taxonomy" id="1737064"/>
    <lineage>
        <taxon>Bacteria</taxon>
        <taxon>Pseudomonadati</taxon>
        <taxon>Bacteroidota</taxon>
        <taxon>Flavobacteriia</taxon>
        <taxon>Flavobacteriales</taxon>
        <taxon>Flavobacteriaceae</taxon>
        <taxon>Bizionia</taxon>
    </lineage>
</organism>
<evidence type="ECO:0000259" key="3">
    <source>
        <dbReference type="Pfam" id="PF09314"/>
    </source>
</evidence>
<proteinExistence type="predicted"/>
<gene>
    <name evidence="4" type="ORF">ACFSQP_06885</name>
</gene>
<feature type="domain" description="DUF1972" evidence="3">
    <location>
        <begin position="3"/>
        <end position="173"/>
    </location>
</feature>